<dbReference type="Proteomes" id="UP001240678">
    <property type="component" value="Unassembled WGS sequence"/>
</dbReference>
<proteinExistence type="predicted"/>
<organism evidence="1 2">
    <name type="scientific">Colletotrichum costaricense</name>
    <dbReference type="NCBI Taxonomy" id="1209916"/>
    <lineage>
        <taxon>Eukaryota</taxon>
        <taxon>Fungi</taxon>
        <taxon>Dikarya</taxon>
        <taxon>Ascomycota</taxon>
        <taxon>Pezizomycotina</taxon>
        <taxon>Sordariomycetes</taxon>
        <taxon>Hypocreomycetidae</taxon>
        <taxon>Glomerellales</taxon>
        <taxon>Glomerellaceae</taxon>
        <taxon>Colletotrichum</taxon>
        <taxon>Colletotrichum acutatum species complex</taxon>
    </lineage>
</organism>
<sequence>MPNTLLRGPWDGKVGFAARVVVAVVLLTTAVRRARLSGVPRLLGGSEPRKIKCRNCDEDVHLSKDCERPDGITHIKSNNCALELRKRPAQPFSQSLLWRRRRDTYRESESDEPTSDIRLFH</sequence>
<protein>
    <submittedName>
        <fullName evidence="1">Cellular nucleic acid-binding protein</fullName>
    </submittedName>
</protein>
<evidence type="ECO:0000313" key="2">
    <source>
        <dbReference type="Proteomes" id="UP001240678"/>
    </source>
</evidence>
<dbReference type="RefSeq" id="XP_060304891.1">
    <property type="nucleotide sequence ID" value="XM_060464575.1"/>
</dbReference>
<reference evidence="1 2" key="1">
    <citation type="submission" date="2016-10" db="EMBL/GenBank/DDBJ databases">
        <title>The genome sequence of Colletotrichum fioriniae PJ7.</title>
        <authorList>
            <person name="Baroncelli R."/>
        </authorList>
    </citation>
    <scope>NUCLEOTIDE SEQUENCE [LARGE SCALE GENOMIC DNA]</scope>
    <source>
        <strain evidence="1 2">IMI 309622</strain>
    </source>
</reference>
<evidence type="ECO:0000313" key="1">
    <source>
        <dbReference type="EMBL" id="KAK1506580.1"/>
    </source>
</evidence>
<dbReference type="EMBL" id="MOOE01000030">
    <property type="protein sequence ID" value="KAK1506580.1"/>
    <property type="molecule type" value="Genomic_DNA"/>
</dbReference>
<comment type="caution">
    <text evidence="1">The sequence shown here is derived from an EMBL/GenBank/DDBJ whole genome shotgun (WGS) entry which is preliminary data.</text>
</comment>
<dbReference type="AlphaFoldDB" id="A0AAI9YFN6"/>
<gene>
    <name evidence="1" type="ORF">CCOS01_16439</name>
</gene>
<accession>A0AAI9YFN6</accession>
<keyword evidence="2" id="KW-1185">Reference proteome</keyword>
<name>A0AAI9YFN6_9PEZI</name>
<dbReference type="GeneID" id="85348122"/>